<comment type="caution">
    <text evidence="4">The sequence shown here is derived from an EMBL/GenBank/DDBJ whole genome shotgun (WGS) entry which is preliminary data.</text>
</comment>
<feature type="chain" id="PRO_5003837558" evidence="3">
    <location>
        <begin position="21"/>
        <end position="287"/>
    </location>
</feature>
<evidence type="ECO:0000313" key="4">
    <source>
        <dbReference type="EMBL" id="EJK66046.1"/>
    </source>
</evidence>
<proteinExistence type="predicted"/>
<dbReference type="AlphaFoldDB" id="K0SYG6"/>
<feature type="region of interest" description="Disordered" evidence="2">
    <location>
        <begin position="264"/>
        <end position="287"/>
    </location>
</feature>
<organism evidence="4 5">
    <name type="scientific">Thalassiosira oceanica</name>
    <name type="common">Marine diatom</name>
    <dbReference type="NCBI Taxonomy" id="159749"/>
    <lineage>
        <taxon>Eukaryota</taxon>
        <taxon>Sar</taxon>
        <taxon>Stramenopiles</taxon>
        <taxon>Ochrophyta</taxon>
        <taxon>Bacillariophyta</taxon>
        <taxon>Coscinodiscophyceae</taxon>
        <taxon>Thalassiosirophycidae</taxon>
        <taxon>Thalassiosirales</taxon>
        <taxon>Thalassiosiraceae</taxon>
        <taxon>Thalassiosira</taxon>
    </lineage>
</organism>
<evidence type="ECO:0000256" key="2">
    <source>
        <dbReference type="SAM" id="MobiDB-lite"/>
    </source>
</evidence>
<dbReference type="EMBL" id="AGNL01015305">
    <property type="protein sequence ID" value="EJK66046.1"/>
    <property type="molecule type" value="Genomic_DNA"/>
</dbReference>
<sequence length="287" mass="31526">MKSFLSLGILLLSLPAPSFGFSSTGQPKSSRIQTQNQVSSRVDFVKSCLSSLAFTTLLPQKTNADVNESSSALETALSAKEGKRNKRCLATRALFEKRLTHTTRKAEKAARLRAQKKAELAVGRKVAAKIAADNEAKSINEKLKEERRLARADARQLALQAAAERKADFDEKKASDRSNNLLAAKEAEAKNRELSALAKANKDMLLAEIKEGRDPQREKFNKVFSNGLVNTLTATSLFALSVPRVAGKSEQKNENWSQMMGIETSSQPPAIQITDAQQDFFTSPEKE</sequence>
<evidence type="ECO:0000313" key="5">
    <source>
        <dbReference type="Proteomes" id="UP000266841"/>
    </source>
</evidence>
<feature type="coiled-coil region" evidence="1">
    <location>
        <begin position="129"/>
        <end position="160"/>
    </location>
</feature>
<keyword evidence="1" id="KW-0175">Coiled coil</keyword>
<dbReference type="Proteomes" id="UP000266841">
    <property type="component" value="Unassembled WGS sequence"/>
</dbReference>
<name>K0SYG6_THAOC</name>
<feature type="compositionally biased region" description="Polar residues" evidence="2">
    <location>
        <begin position="264"/>
        <end position="281"/>
    </location>
</feature>
<evidence type="ECO:0000256" key="3">
    <source>
        <dbReference type="SAM" id="SignalP"/>
    </source>
</evidence>
<keyword evidence="5" id="KW-1185">Reference proteome</keyword>
<feature type="signal peptide" evidence="3">
    <location>
        <begin position="1"/>
        <end position="20"/>
    </location>
</feature>
<evidence type="ECO:0000256" key="1">
    <source>
        <dbReference type="SAM" id="Coils"/>
    </source>
</evidence>
<reference evidence="4 5" key="1">
    <citation type="journal article" date="2012" name="Genome Biol.">
        <title>Genome and low-iron response of an oceanic diatom adapted to chronic iron limitation.</title>
        <authorList>
            <person name="Lommer M."/>
            <person name="Specht M."/>
            <person name="Roy A.S."/>
            <person name="Kraemer L."/>
            <person name="Andreson R."/>
            <person name="Gutowska M.A."/>
            <person name="Wolf J."/>
            <person name="Bergner S.V."/>
            <person name="Schilhabel M.B."/>
            <person name="Klostermeier U.C."/>
            <person name="Beiko R.G."/>
            <person name="Rosenstiel P."/>
            <person name="Hippler M."/>
            <person name="Laroche J."/>
        </authorList>
    </citation>
    <scope>NUCLEOTIDE SEQUENCE [LARGE SCALE GENOMIC DNA]</scope>
    <source>
        <strain evidence="4 5">CCMP1005</strain>
    </source>
</reference>
<accession>K0SYG6</accession>
<gene>
    <name evidence="4" type="ORF">THAOC_13053</name>
</gene>
<protein>
    <submittedName>
        <fullName evidence="4">Uncharacterized protein</fullName>
    </submittedName>
</protein>
<keyword evidence="3" id="KW-0732">Signal</keyword>